<feature type="domain" description="Tudor" evidence="1">
    <location>
        <begin position="11"/>
        <end position="52"/>
    </location>
</feature>
<sequence length="52" mass="5788">KMDYSIAAGMQFSVGDRCQVRLENGRTYKATIKEVPPNNGPVTVFIEELGKK</sequence>
<protein>
    <recommendedName>
        <fullName evidence="1">Tudor domain-containing protein</fullName>
    </recommendedName>
</protein>
<comment type="caution">
    <text evidence="2">The sequence shown here is derived from an EMBL/GenBank/DDBJ whole genome shotgun (WGS) entry which is preliminary data.</text>
</comment>
<gene>
    <name evidence="2" type="ORF">XENOCAPTIV_011978</name>
</gene>
<dbReference type="Gene3D" id="2.30.30.140">
    <property type="match status" value="1"/>
</dbReference>
<dbReference type="InterPro" id="IPR002999">
    <property type="entry name" value="Tudor"/>
</dbReference>
<accession>A0ABV0RTW0</accession>
<dbReference type="Proteomes" id="UP001434883">
    <property type="component" value="Unassembled WGS sequence"/>
</dbReference>
<reference evidence="2 3" key="1">
    <citation type="submission" date="2021-06" db="EMBL/GenBank/DDBJ databases">
        <authorList>
            <person name="Palmer J.M."/>
        </authorList>
    </citation>
    <scope>NUCLEOTIDE SEQUENCE [LARGE SCALE GENOMIC DNA]</scope>
    <source>
        <strain evidence="2 3">XC_2019</strain>
        <tissue evidence="2">Muscle</tissue>
    </source>
</reference>
<evidence type="ECO:0000259" key="1">
    <source>
        <dbReference type="PROSITE" id="PS50304"/>
    </source>
</evidence>
<feature type="non-terminal residue" evidence="2">
    <location>
        <position position="1"/>
    </location>
</feature>
<name>A0ABV0RTW0_9TELE</name>
<dbReference type="EMBL" id="JAHRIN010059069">
    <property type="protein sequence ID" value="MEQ2211682.1"/>
    <property type="molecule type" value="Genomic_DNA"/>
</dbReference>
<dbReference type="PROSITE" id="PS50304">
    <property type="entry name" value="TUDOR"/>
    <property type="match status" value="1"/>
</dbReference>
<proteinExistence type="predicted"/>
<dbReference type="SUPFAM" id="SSF63748">
    <property type="entry name" value="Tudor/PWWP/MBT"/>
    <property type="match status" value="1"/>
</dbReference>
<evidence type="ECO:0000313" key="2">
    <source>
        <dbReference type="EMBL" id="MEQ2211682.1"/>
    </source>
</evidence>
<evidence type="ECO:0000313" key="3">
    <source>
        <dbReference type="Proteomes" id="UP001434883"/>
    </source>
</evidence>
<organism evidence="2 3">
    <name type="scientific">Xenoophorus captivus</name>
    <dbReference type="NCBI Taxonomy" id="1517983"/>
    <lineage>
        <taxon>Eukaryota</taxon>
        <taxon>Metazoa</taxon>
        <taxon>Chordata</taxon>
        <taxon>Craniata</taxon>
        <taxon>Vertebrata</taxon>
        <taxon>Euteleostomi</taxon>
        <taxon>Actinopterygii</taxon>
        <taxon>Neopterygii</taxon>
        <taxon>Teleostei</taxon>
        <taxon>Neoteleostei</taxon>
        <taxon>Acanthomorphata</taxon>
        <taxon>Ovalentaria</taxon>
        <taxon>Atherinomorphae</taxon>
        <taxon>Cyprinodontiformes</taxon>
        <taxon>Goodeidae</taxon>
        <taxon>Xenoophorus</taxon>
    </lineage>
</organism>
<keyword evidence="3" id="KW-1185">Reference proteome</keyword>